<dbReference type="InterPro" id="IPR013088">
    <property type="entry name" value="Znf_NHR/GATA"/>
</dbReference>
<dbReference type="SMART" id="SM00430">
    <property type="entry name" value="HOLI"/>
    <property type="match status" value="1"/>
</dbReference>
<feature type="domain" description="NR LBD" evidence="13">
    <location>
        <begin position="355"/>
        <end position="613"/>
    </location>
</feature>
<evidence type="ECO:0000259" key="13">
    <source>
        <dbReference type="PROSITE" id="PS51843"/>
    </source>
</evidence>
<dbReference type="InterPro" id="IPR001723">
    <property type="entry name" value="Nuclear_hrmn_rcpt"/>
</dbReference>
<dbReference type="InterPro" id="IPR048246">
    <property type="entry name" value="NR2C1/2-like_LBD"/>
</dbReference>
<evidence type="ECO:0000259" key="12">
    <source>
        <dbReference type="PROSITE" id="PS51030"/>
    </source>
</evidence>
<dbReference type="PROSITE" id="PS51843">
    <property type="entry name" value="NR_LBD"/>
    <property type="match status" value="1"/>
</dbReference>
<dbReference type="InParanoid" id="A0A671VLH7"/>
<dbReference type="InterPro" id="IPR001628">
    <property type="entry name" value="Znf_hrmn_rcpt"/>
</dbReference>
<evidence type="ECO:0000256" key="7">
    <source>
        <dbReference type="ARBA" id="ARBA00023125"/>
    </source>
</evidence>
<organism evidence="14 15">
    <name type="scientific">Sparus aurata</name>
    <name type="common">Gilthead sea bream</name>
    <dbReference type="NCBI Taxonomy" id="8175"/>
    <lineage>
        <taxon>Eukaryota</taxon>
        <taxon>Metazoa</taxon>
        <taxon>Chordata</taxon>
        <taxon>Craniata</taxon>
        <taxon>Vertebrata</taxon>
        <taxon>Euteleostomi</taxon>
        <taxon>Actinopterygii</taxon>
        <taxon>Neopterygii</taxon>
        <taxon>Teleostei</taxon>
        <taxon>Neoteleostei</taxon>
        <taxon>Acanthomorphata</taxon>
        <taxon>Eupercaria</taxon>
        <taxon>Spariformes</taxon>
        <taxon>Sparidae</taxon>
        <taxon>Sparus</taxon>
    </lineage>
</organism>
<dbReference type="InterPro" id="IPR048245">
    <property type="entry name" value="NR2C1/2-like_DBD"/>
</dbReference>
<dbReference type="GO" id="GO:0043565">
    <property type="term" value="F:sequence-specific DNA binding"/>
    <property type="evidence" value="ECO:0007669"/>
    <property type="project" value="InterPro"/>
</dbReference>
<dbReference type="AlphaFoldDB" id="A0A671VLH7"/>
<reference evidence="14" key="2">
    <citation type="submission" date="2025-08" db="UniProtKB">
        <authorList>
            <consortium name="Ensembl"/>
        </authorList>
    </citation>
    <scope>IDENTIFICATION</scope>
</reference>
<keyword evidence="7 11" id="KW-0238">DNA-binding</keyword>
<dbReference type="GeneTree" id="ENSGT00940000158393"/>
<dbReference type="SMART" id="SM00399">
    <property type="entry name" value="ZnF_C4"/>
    <property type="match status" value="1"/>
</dbReference>
<dbReference type="Proteomes" id="UP000472265">
    <property type="component" value="Chromosome 7"/>
</dbReference>
<evidence type="ECO:0000256" key="10">
    <source>
        <dbReference type="ARBA" id="ARBA00023242"/>
    </source>
</evidence>
<gene>
    <name evidence="14" type="primary">NR2C2</name>
    <name evidence="14" type="synonym">nr2c2</name>
</gene>
<keyword evidence="10 11" id="KW-0539">Nucleus</keyword>
<dbReference type="InterPro" id="IPR035500">
    <property type="entry name" value="NHR-like_dom_sf"/>
</dbReference>
<dbReference type="CDD" id="cd06952">
    <property type="entry name" value="NR_LBD_TR2_like"/>
    <property type="match status" value="1"/>
</dbReference>
<evidence type="ECO:0000256" key="6">
    <source>
        <dbReference type="ARBA" id="ARBA00023015"/>
    </source>
</evidence>
<evidence type="ECO:0000256" key="9">
    <source>
        <dbReference type="ARBA" id="ARBA00023170"/>
    </source>
</evidence>
<evidence type="ECO:0000256" key="11">
    <source>
        <dbReference type="RuleBase" id="RU004334"/>
    </source>
</evidence>
<proteinExistence type="inferred from homology"/>
<evidence type="ECO:0000256" key="2">
    <source>
        <dbReference type="ARBA" id="ARBA00006421"/>
    </source>
</evidence>
<dbReference type="PANTHER" id="PTHR24083">
    <property type="entry name" value="NUCLEAR HORMONE RECEPTOR"/>
    <property type="match status" value="1"/>
</dbReference>
<keyword evidence="15" id="KW-1185">Reference proteome</keyword>
<evidence type="ECO:0000256" key="3">
    <source>
        <dbReference type="ARBA" id="ARBA00022723"/>
    </source>
</evidence>
<dbReference type="PROSITE" id="PS51030">
    <property type="entry name" value="NUCLEAR_REC_DBD_2"/>
    <property type="match status" value="1"/>
</dbReference>
<keyword evidence="3 11" id="KW-0479">Metal-binding</keyword>
<reference evidence="14" key="1">
    <citation type="submission" date="2021-04" db="EMBL/GenBank/DDBJ databases">
        <authorList>
            <consortium name="Wellcome Sanger Institute Data Sharing"/>
        </authorList>
    </citation>
    <scope>NUCLEOTIDE SEQUENCE [LARGE SCALE GENOMIC DNA]</scope>
</reference>
<dbReference type="InterPro" id="IPR050274">
    <property type="entry name" value="Nuclear_hormone_rcpt_NR2"/>
</dbReference>
<dbReference type="Gene3D" id="3.30.50.10">
    <property type="entry name" value="Erythroid Transcription Factor GATA-1, subunit A"/>
    <property type="match status" value="1"/>
</dbReference>
<dbReference type="Pfam" id="PF00105">
    <property type="entry name" value="zf-C4"/>
    <property type="match status" value="1"/>
</dbReference>
<dbReference type="Gene3D" id="1.10.565.10">
    <property type="entry name" value="Retinoid X Receptor"/>
    <property type="match status" value="1"/>
</dbReference>
<sequence length="626" mass="69639">MMSESPQRFQIISTEPATTPQRIQIVTDQQTGQKIQIVTAMKPSSAPKQQFILTTADSSGAGKVILASPDSHNTKQLIFTAADSEKQDKWFVFDFDPQIVTDPVSMERLLGQSGDLSRPQPVEYCVVCGDKASGRHYGAVSCEGCKGFFKRSVRKNLTYSCRSKQDCVINKHHRNRCQFCRLKKCLKMGMKTDSVQSERKPIDVVPREKHANCAASTQKIYIRKDLNSPLIATPTFISDTETDGSRSSLLDQGMLVNIQQPVIQSDGTLLLATDSKMESGQGDLGTLANVVTSLANLSDSLKENLNNGDTSDSQHEEQSASEITRAFDTLAKVFNPPEVGVGHRLAEKSQCVGGTTIQLIGRDQETPIIEVEGPLLTDGHVGFKLTMPSPMPEYLNVHYICESASRLLFLSMHWARSIPAFSALGQEANTSLVRACWNELFTLGLAQCAHIMNLSTILTAIINHLQSSIQDGMDLRTKEKLALSSLSDKLSGERVKQVMEHIWKFQEFCNSMTRLETDSYEYAYLKAIVLFSPDHPGVDSSGQIEKFQEKALMELQDYVQKTYPDDSYRLTRILTRLPALRLMNSSITEELFFTGLIGNVTIDSIIPYILKMETAEYNSQDSEPTE</sequence>
<keyword evidence="8 11" id="KW-0804">Transcription</keyword>
<protein>
    <submittedName>
        <fullName evidence="14">Nuclear receptor subfamily 2, group C, member 2</fullName>
    </submittedName>
</protein>
<evidence type="ECO:0000313" key="15">
    <source>
        <dbReference type="Proteomes" id="UP000472265"/>
    </source>
</evidence>
<dbReference type="GO" id="GO:0005634">
    <property type="term" value="C:nucleus"/>
    <property type="evidence" value="ECO:0007669"/>
    <property type="project" value="UniProtKB-SubCell"/>
</dbReference>
<comment type="subcellular location">
    <subcellularLocation>
        <location evidence="1 11">Nucleus</location>
    </subcellularLocation>
</comment>
<dbReference type="OMA" id="IHWARSI"/>
<dbReference type="CDD" id="cd06967">
    <property type="entry name" value="NR_DBD_TR2_like"/>
    <property type="match status" value="1"/>
</dbReference>
<keyword evidence="6 11" id="KW-0805">Transcription regulation</keyword>
<dbReference type="GO" id="GO:0003700">
    <property type="term" value="F:DNA-binding transcription factor activity"/>
    <property type="evidence" value="ECO:0007669"/>
    <property type="project" value="InterPro"/>
</dbReference>
<dbReference type="Ensembl" id="ENSSAUT00010028525.1">
    <property type="protein sequence ID" value="ENSSAUP00010027029.1"/>
    <property type="gene ID" value="ENSSAUG00010011630.1"/>
</dbReference>
<evidence type="ECO:0000256" key="5">
    <source>
        <dbReference type="ARBA" id="ARBA00022833"/>
    </source>
</evidence>
<feature type="domain" description="Nuclear receptor" evidence="12">
    <location>
        <begin position="122"/>
        <end position="197"/>
    </location>
</feature>
<dbReference type="PROSITE" id="PS00031">
    <property type="entry name" value="NUCLEAR_REC_DBD_1"/>
    <property type="match status" value="1"/>
</dbReference>
<dbReference type="InterPro" id="IPR000536">
    <property type="entry name" value="Nucl_hrmn_rcpt_lig-bd"/>
</dbReference>
<dbReference type="SUPFAM" id="SSF57716">
    <property type="entry name" value="Glucocorticoid receptor-like (DNA-binding domain)"/>
    <property type="match status" value="1"/>
</dbReference>
<name>A0A671VLH7_SPAAU</name>
<reference evidence="14" key="3">
    <citation type="submission" date="2025-09" db="UniProtKB">
        <authorList>
            <consortium name="Ensembl"/>
        </authorList>
    </citation>
    <scope>IDENTIFICATION</scope>
</reference>
<keyword evidence="9 11" id="KW-0675">Receptor</keyword>
<dbReference type="PRINTS" id="PR00398">
    <property type="entry name" value="STRDHORMONER"/>
</dbReference>
<dbReference type="PRINTS" id="PR00047">
    <property type="entry name" value="STROIDFINGER"/>
</dbReference>
<dbReference type="FunFam" id="1.10.565.10:FF:000012">
    <property type="entry name" value="Nuclear receptor subfamily 2 group C member 1"/>
    <property type="match status" value="1"/>
</dbReference>
<dbReference type="FunCoup" id="A0A671VLH7">
    <property type="interactions" value="1572"/>
</dbReference>
<evidence type="ECO:0000256" key="1">
    <source>
        <dbReference type="ARBA" id="ARBA00004123"/>
    </source>
</evidence>
<evidence type="ECO:0000256" key="4">
    <source>
        <dbReference type="ARBA" id="ARBA00022771"/>
    </source>
</evidence>
<evidence type="ECO:0000313" key="14">
    <source>
        <dbReference type="Ensembl" id="ENSSAUP00010027029.1"/>
    </source>
</evidence>
<accession>A0A671VLH7</accession>
<comment type="similarity">
    <text evidence="2">Belongs to the nuclear hormone receptor family. NR2 subfamily.</text>
</comment>
<dbReference type="GO" id="GO:0008270">
    <property type="term" value="F:zinc ion binding"/>
    <property type="evidence" value="ECO:0007669"/>
    <property type="project" value="UniProtKB-KW"/>
</dbReference>
<evidence type="ECO:0000256" key="8">
    <source>
        <dbReference type="ARBA" id="ARBA00023163"/>
    </source>
</evidence>
<keyword evidence="4 11" id="KW-0863">Zinc-finger</keyword>
<dbReference type="FunFam" id="3.30.50.10:FF:000015">
    <property type="entry name" value="Nuclear receptor subfamily 2, group C, member 1"/>
    <property type="match status" value="1"/>
</dbReference>
<dbReference type="Pfam" id="PF00104">
    <property type="entry name" value="Hormone_recep"/>
    <property type="match status" value="1"/>
</dbReference>
<dbReference type="SUPFAM" id="SSF48508">
    <property type="entry name" value="Nuclear receptor ligand-binding domain"/>
    <property type="match status" value="1"/>
</dbReference>
<keyword evidence="5 11" id="KW-0862">Zinc</keyword>